<dbReference type="SUPFAM" id="SSF50998">
    <property type="entry name" value="Quinoprotein alcohol dehydrogenase-like"/>
    <property type="match status" value="1"/>
</dbReference>
<dbReference type="InterPro" id="IPR011047">
    <property type="entry name" value="Quinoprotein_ADH-like_sf"/>
</dbReference>
<keyword evidence="3" id="KW-1185">Reference proteome</keyword>
<evidence type="ECO:0000313" key="3">
    <source>
        <dbReference type="Proteomes" id="UP001172721"/>
    </source>
</evidence>
<dbReference type="InterPro" id="IPR015943">
    <property type="entry name" value="WD40/YVTN_repeat-like_dom_sf"/>
</dbReference>
<gene>
    <name evidence="2" type="ORF">QYB97_05520</name>
</gene>
<accession>A0ABT8HT22</accession>
<proteinExistence type="predicted"/>
<comment type="caution">
    <text evidence="2">The sequence shown here is derived from an EMBL/GenBank/DDBJ whole genome shotgun (WGS) entry which is preliminary data.</text>
</comment>
<reference evidence="2" key="1">
    <citation type="submission" date="2023-07" db="EMBL/GenBank/DDBJ databases">
        <title>Fictibacillus sp. isolated from freshwater pond.</title>
        <authorList>
            <person name="Kirdat K."/>
            <person name="Bhat A."/>
            <person name="Mourya A."/>
            <person name="Yadav A."/>
        </authorList>
    </citation>
    <scope>NUCLEOTIDE SEQUENCE</scope>
    <source>
        <strain evidence="2">NE201</strain>
    </source>
</reference>
<feature type="compositionally biased region" description="Basic and acidic residues" evidence="1">
    <location>
        <begin position="18"/>
        <end position="37"/>
    </location>
</feature>
<organism evidence="2 3">
    <name type="scientific">Fictibacillus fluitans</name>
    <dbReference type="NCBI Taxonomy" id="3058422"/>
    <lineage>
        <taxon>Bacteria</taxon>
        <taxon>Bacillati</taxon>
        <taxon>Bacillota</taxon>
        <taxon>Bacilli</taxon>
        <taxon>Bacillales</taxon>
        <taxon>Fictibacillaceae</taxon>
        <taxon>Fictibacillus</taxon>
    </lineage>
</organism>
<dbReference type="RefSeq" id="WP_301164979.1">
    <property type="nucleotide sequence ID" value="NZ_JAUHTR010000002.1"/>
</dbReference>
<dbReference type="Proteomes" id="UP001172721">
    <property type="component" value="Unassembled WGS sequence"/>
</dbReference>
<feature type="region of interest" description="Disordered" evidence="1">
    <location>
        <begin position="18"/>
        <end position="47"/>
    </location>
</feature>
<dbReference type="EMBL" id="JAUHTR010000002">
    <property type="protein sequence ID" value="MDN4523923.1"/>
    <property type="molecule type" value="Genomic_DNA"/>
</dbReference>
<protein>
    <submittedName>
        <fullName evidence="2">PQQ-binding-like beta-propeller repeat protein</fullName>
    </submittedName>
</protein>
<dbReference type="SUPFAM" id="SSF63829">
    <property type="entry name" value="Calcium-dependent phosphotriesterase"/>
    <property type="match status" value="1"/>
</dbReference>
<evidence type="ECO:0000256" key="1">
    <source>
        <dbReference type="SAM" id="MobiDB-lite"/>
    </source>
</evidence>
<evidence type="ECO:0000313" key="2">
    <source>
        <dbReference type="EMBL" id="MDN4523923.1"/>
    </source>
</evidence>
<dbReference type="Gene3D" id="2.130.10.10">
    <property type="entry name" value="YVTN repeat-like/Quinoprotein amine dehydrogenase"/>
    <property type="match status" value="2"/>
</dbReference>
<name>A0ABT8HT22_9BACL</name>
<sequence length="866" mass="99953">MGFFNTIKNLFSTTTLESKTEKKENNTKPPLKKEKVTTKKSMGKSSAASNPYLKPLFLNNFKREFSLDLKMETQKNWDQFFSSVKKNPKLIGFENRSRRKSNLLFHNDHLMIVQAAGVIEYVEEHEVRQISLKETPFEKMTARAANAKGVVLQMKEKLAFINMQSQQGVMFHFDWQAFTVAMGDDYWLVGTRQTINGPGELYCFDMQGDLKWSTGFKEKFDSVYGEIEFFPYHLQVSTDSTDIFVSSMDRIYRLSVDGTINARVAISELKAAELKQKQKELQRKWSTQPTNEEEARNRLAEHFASQFTISMRMTNMNSPFAGYVHDPETDMLFVLEEDGRVTAWDRHGKLVWLTAFKNNSRFINWVDGLLVVSFEKGETFWINRKGEFVYGVQLPKQAASIAVIPNQEKYLIVCEDNRLYELHKQSGDLIMGSDGHPGMELFQLSGRNIFFDGKNNGQGYFWRAHIDHIWSHFEPTLLTKDGEINTLSEVAPEISETKRFRKKWWLKNNSKNDWFGSRVIDTAENRIYLVEKEKLDVNKWMDLSESERRKEEKKHHLVCYDFEGNEQWRKQILSAMWSLFLSPDGEVIYTSVPDEQEITYMPGHILLISKDGQELAKFKVPAQGFSLDFVSDSIVTVNLAFEQKEDRMKGIISKNNNGVWNLTLKQGGEESGNPTPFGAGIHYEKTPHFEISRLDKKKYVLRSNEDEMEMKVTAAIYEAYESKDNLLLLRFGKRTIQCFNASFEKVIEIKEQADIVETSLGKNTVVVATKSEVKGYSLTGDILWKYSSIPNTYSASVTWIGGKEVYLWVVTNDSESIVSSISEDGKVKNSHKFDKRSYRREFIVSPEREYFVAQTNGSIEIYGITK</sequence>